<evidence type="ECO:0008006" key="5">
    <source>
        <dbReference type="Google" id="ProtNLM"/>
    </source>
</evidence>
<dbReference type="Proteomes" id="UP000663852">
    <property type="component" value="Unassembled WGS sequence"/>
</dbReference>
<dbReference type="EMBL" id="CAJNOJ010000395">
    <property type="protein sequence ID" value="CAF1432000.1"/>
    <property type="molecule type" value="Genomic_DNA"/>
</dbReference>
<evidence type="ECO:0000313" key="4">
    <source>
        <dbReference type="Proteomes" id="UP000663852"/>
    </source>
</evidence>
<reference evidence="1" key="1">
    <citation type="submission" date="2021-02" db="EMBL/GenBank/DDBJ databases">
        <authorList>
            <person name="Nowell W R."/>
        </authorList>
    </citation>
    <scope>NUCLEOTIDE SEQUENCE</scope>
</reference>
<dbReference type="SUPFAM" id="SSF52047">
    <property type="entry name" value="RNI-like"/>
    <property type="match status" value="1"/>
</dbReference>
<dbReference type="Gene3D" id="3.80.10.10">
    <property type="entry name" value="Ribonuclease Inhibitor"/>
    <property type="match status" value="2"/>
</dbReference>
<keyword evidence="3" id="KW-1185">Reference proteome</keyword>
<dbReference type="InterPro" id="IPR032675">
    <property type="entry name" value="LRR_dom_sf"/>
</dbReference>
<proteinExistence type="predicted"/>
<dbReference type="OrthoDB" id="9995275at2759"/>
<accession>A0A815NA18</accession>
<name>A0A815NA18_ADIRI</name>
<gene>
    <name evidence="1" type="ORF">EDS130_LOCUS38269</name>
    <name evidence="2" type="ORF">XAT740_LOCUS44593</name>
</gene>
<dbReference type="EMBL" id="CAJNOR010005678">
    <property type="protein sequence ID" value="CAF1572250.1"/>
    <property type="molecule type" value="Genomic_DNA"/>
</dbReference>
<evidence type="ECO:0000313" key="1">
    <source>
        <dbReference type="EMBL" id="CAF1432000.1"/>
    </source>
</evidence>
<dbReference type="AlphaFoldDB" id="A0A815NA18"/>
<evidence type="ECO:0000313" key="2">
    <source>
        <dbReference type="EMBL" id="CAF1572250.1"/>
    </source>
</evidence>
<dbReference type="Proteomes" id="UP000663828">
    <property type="component" value="Unassembled WGS sequence"/>
</dbReference>
<evidence type="ECO:0000313" key="3">
    <source>
        <dbReference type="Proteomes" id="UP000663828"/>
    </source>
</evidence>
<organism evidence="1 4">
    <name type="scientific">Adineta ricciae</name>
    <name type="common">Rotifer</name>
    <dbReference type="NCBI Taxonomy" id="249248"/>
    <lineage>
        <taxon>Eukaryota</taxon>
        <taxon>Metazoa</taxon>
        <taxon>Spiralia</taxon>
        <taxon>Gnathifera</taxon>
        <taxon>Rotifera</taxon>
        <taxon>Eurotatoria</taxon>
        <taxon>Bdelloidea</taxon>
        <taxon>Adinetida</taxon>
        <taxon>Adinetidae</taxon>
        <taxon>Adineta</taxon>
    </lineage>
</organism>
<sequence length="576" mass="68348">MMSLELLANELLLEIFGYLPSVHVLQAFYRLNTRFDQLIHVHFQTSRFDFRAATRRDFYNVCLTYFPYIKDHLVSLGLSDDDETPNQIELFRSNGWTLDRFPHLRSLSFDHLRSSEIIGDILVECPQLVRLSLTGCYFACTQKEILHFMNIVWRLPKLIYCYLNMDFKHGSQILSPTIFSATIEHLTIIGVSYPAGQVINLCEHTPRLRYLALDLSCPTANIEFHTTIPLITEVNFIVIGAQHAFIENLLRCMPNLCQLKIETCYVDMNGYEWEQLIRKYLPKLKHLQLKMRSHVMNEKYRKELFNSFQTPFWVKEHQWFIRYHYNQDHNANMVCVYTLPYNFSTLDIHFPVVYKSTCLNEKDHLSYEYVRNLSYHSSAVNEMTGGSDFEFPNINNLSVNLPINDHLLSLVRKLDQLYSLKITRPSNMSDEEARNQLQTLLDHTPHLYYLKFHSWSQTTQQRWIRIVNQSIRKLNLLGYNHWFTEQDCVELSQSLLGTNCEVLYIKVEKRNDICYLIETMRRLRALIVRSKDDDGSNLWTTDNLQLDLWLRQYLPPRCSIKRDSRYVHHVRIWIDL</sequence>
<comment type="caution">
    <text evidence="1">The sequence shown here is derived from an EMBL/GenBank/DDBJ whole genome shotgun (WGS) entry which is preliminary data.</text>
</comment>
<protein>
    <recommendedName>
        <fullName evidence="5">F-box domain-containing protein</fullName>
    </recommendedName>
</protein>